<dbReference type="GO" id="GO:0016747">
    <property type="term" value="F:acyltransferase activity, transferring groups other than amino-acyl groups"/>
    <property type="evidence" value="ECO:0007669"/>
    <property type="project" value="InterPro"/>
</dbReference>
<dbReference type="InterPro" id="IPR016181">
    <property type="entry name" value="Acyl_CoA_acyltransferase"/>
</dbReference>
<dbReference type="PANTHER" id="PTHR43420">
    <property type="entry name" value="ACETYLTRANSFERASE"/>
    <property type="match status" value="1"/>
</dbReference>
<evidence type="ECO:0000256" key="1">
    <source>
        <dbReference type="ARBA" id="ARBA00022679"/>
    </source>
</evidence>
<proteinExistence type="predicted"/>
<dbReference type="RefSeq" id="WP_074535043.1">
    <property type="nucleotide sequence ID" value="NZ_CABHBK010000001.1"/>
</dbReference>
<dbReference type="CDD" id="cd04301">
    <property type="entry name" value="NAT_SF"/>
    <property type="match status" value="1"/>
</dbReference>
<dbReference type="Proteomes" id="UP000286288">
    <property type="component" value="Unassembled WGS sequence"/>
</dbReference>
<feature type="domain" description="N-acetyltransferase" evidence="3">
    <location>
        <begin position="34"/>
        <end position="175"/>
    </location>
</feature>
<reference evidence="4 5" key="1">
    <citation type="submission" date="2018-08" db="EMBL/GenBank/DDBJ databases">
        <title>A genome reference for cultivated species of the human gut microbiota.</title>
        <authorList>
            <person name="Zou Y."/>
            <person name="Xue W."/>
            <person name="Luo G."/>
        </authorList>
    </citation>
    <scope>NUCLEOTIDE SEQUENCE [LARGE SCALE GENOMIC DNA]</scope>
    <source>
        <strain evidence="4 5">AF48-16</strain>
    </source>
</reference>
<evidence type="ECO:0000256" key="2">
    <source>
        <dbReference type="ARBA" id="ARBA00023315"/>
    </source>
</evidence>
<dbReference type="SUPFAM" id="SSF55729">
    <property type="entry name" value="Acyl-CoA N-acyltransferases (Nat)"/>
    <property type="match status" value="1"/>
</dbReference>
<dbReference type="InterPro" id="IPR000182">
    <property type="entry name" value="GNAT_dom"/>
</dbReference>
<sequence length="175" mass="19547">MKRAERSASMKRIIMACDLQHAPKALQESALSFEPFLPNSRSVAELFYSAYHETSDDEGESLADWQRELRETADGKYGPLIPELSFQLQKDDHPIGAVVTSTFQELPLLLFVVMDAAFKGNGLSKLLMKEVIQRAKGMGLIHLYLVVTVENQPAYKLYEACGFSFAGESWADLSP</sequence>
<keyword evidence="1 4" id="KW-0808">Transferase</keyword>
<dbReference type="PROSITE" id="PS51186">
    <property type="entry name" value="GNAT"/>
    <property type="match status" value="1"/>
</dbReference>
<name>A0A415ER05_ENTCA</name>
<dbReference type="AlphaFoldDB" id="A0A415ER05"/>
<dbReference type="Gene3D" id="3.40.630.30">
    <property type="match status" value="1"/>
</dbReference>
<protein>
    <submittedName>
        <fullName evidence="4">GNAT family N-acetyltransferase</fullName>
    </submittedName>
</protein>
<organism evidence="4 5">
    <name type="scientific">Enterococcus casseliflavus</name>
    <name type="common">Enterococcus flavescens</name>
    <dbReference type="NCBI Taxonomy" id="37734"/>
    <lineage>
        <taxon>Bacteria</taxon>
        <taxon>Bacillati</taxon>
        <taxon>Bacillota</taxon>
        <taxon>Bacilli</taxon>
        <taxon>Lactobacillales</taxon>
        <taxon>Enterococcaceae</taxon>
        <taxon>Enterococcus</taxon>
    </lineage>
</organism>
<evidence type="ECO:0000313" key="4">
    <source>
        <dbReference type="EMBL" id="RHK05795.1"/>
    </source>
</evidence>
<dbReference type="InterPro" id="IPR050680">
    <property type="entry name" value="YpeA/RimI_acetyltransf"/>
</dbReference>
<evidence type="ECO:0000313" key="5">
    <source>
        <dbReference type="Proteomes" id="UP000286288"/>
    </source>
</evidence>
<dbReference type="PANTHER" id="PTHR43420:SF51">
    <property type="entry name" value="PEPTIDYL-LYSINE N-ACETYLTRANSFERASE YIAC"/>
    <property type="match status" value="1"/>
</dbReference>
<comment type="caution">
    <text evidence="4">The sequence shown here is derived from an EMBL/GenBank/DDBJ whole genome shotgun (WGS) entry which is preliminary data.</text>
</comment>
<keyword evidence="2" id="KW-0012">Acyltransferase</keyword>
<dbReference type="EMBL" id="QRMZ01000015">
    <property type="protein sequence ID" value="RHK05795.1"/>
    <property type="molecule type" value="Genomic_DNA"/>
</dbReference>
<dbReference type="OrthoDB" id="2183108at2"/>
<gene>
    <name evidence="4" type="ORF">DW084_11690</name>
</gene>
<dbReference type="Pfam" id="PF00583">
    <property type="entry name" value="Acetyltransf_1"/>
    <property type="match status" value="1"/>
</dbReference>
<evidence type="ECO:0000259" key="3">
    <source>
        <dbReference type="PROSITE" id="PS51186"/>
    </source>
</evidence>
<accession>A0A415ER05</accession>